<feature type="region of interest" description="Disordered" evidence="1">
    <location>
        <begin position="1"/>
        <end position="32"/>
    </location>
</feature>
<sequence length="144" mass="16146">MALIERSASASGSKGEEQGGKPKAMTGTRKIHNAKDGHVLPRNILTALECLGRGMSEVVLESNLVDELEAYKTISPLHRRTCALTLAHLKEQNRHKRSKHKQEARFQRMVKENKQRHVGRKGQMCVNGEYRVVGSEHAGLERIL</sequence>
<evidence type="ECO:0000313" key="3">
    <source>
        <dbReference type="Proteomes" id="UP000327013"/>
    </source>
</evidence>
<dbReference type="Proteomes" id="UP000327013">
    <property type="component" value="Unassembled WGS sequence"/>
</dbReference>
<reference evidence="2 3" key="1">
    <citation type="submission" date="2019-06" db="EMBL/GenBank/DDBJ databases">
        <title>A chromosomal-level reference genome of Carpinus fangiana (Coryloideae, Betulaceae).</title>
        <authorList>
            <person name="Yang X."/>
            <person name="Wang Z."/>
            <person name="Zhang L."/>
            <person name="Hao G."/>
            <person name="Liu J."/>
            <person name="Yang Y."/>
        </authorList>
    </citation>
    <scope>NUCLEOTIDE SEQUENCE [LARGE SCALE GENOMIC DNA]</scope>
    <source>
        <strain evidence="2">Cfa_2016G</strain>
        <tissue evidence="2">Leaf</tissue>
    </source>
</reference>
<name>A0A5N6L0H0_9ROSI</name>
<gene>
    <name evidence="2" type="ORF">FH972_025062</name>
</gene>
<dbReference type="AlphaFoldDB" id="A0A5N6L0H0"/>
<evidence type="ECO:0000313" key="2">
    <source>
        <dbReference type="EMBL" id="KAB8437383.1"/>
    </source>
</evidence>
<keyword evidence="3" id="KW-1185">Reference proteome</keyword>
<organism evidence="2 3">
    <name type="scientific">Carpinus fangiana</name>
    <dbReference type="NCBI Taxonomy" id="176857"/>
    <lineage>
        <taxon>Eukaryota</taxon>
        <taxon>Viridiplantae</taxon>
        <taxon>Streptophyta</taxon>
        <taxon>Embryophyta</taxon>
        <taxon>Tracheophyta</taxon>
        <taxon>Spermatophyta</taxon>
        <taxon>Magnoliopsida</taxon>
        <taxon>eudicotyledons</taxon>
        <taxon>Gunneridae</taxon>
        <taxon>Pentapetalae</taxon>
        <taxon>rosids</taxon>
        <taxon>fabids</taxon>
        <taxon>Fagales</taxon>
        <taxon>Betulaceae</taxon>
        <taxon>Carpinus</taxon>
    </lineage>
</organism>
<dbReference type="EMBL" id="VIBQ01000036">
    <property type="protein sequence ID" value="KAB8437383.1"/>
    <property type="molecule type" value="Genomic_DNA"/>
</dbReference>
<accession>A0A5N6L0H0</accession>
<proteinExistence type="predicted"/>
<protein>
    <submittedName>
        <fullName evidence="2">Uncharacterized protein</fullName>
    </submittedName>
</protein>
<evidence type="ECO:0000256" key="1">
    <source>
        <dbReference type="SAM" id="MobiDB-lite"/>
    </source>
</evidence>
<comment type="caution">
    <text evidence="2">The sequence shown here is derived from an EMBL/GenBank/DDBJ whole genome shotgun (WGS) entry which is preliminary data.</text>
</comment>